<proteinExistence type="predicted"/>
<evidence type="ECO:0008006" key="3">
    <source>
        <dbReference type="Google" id="ProtNLM"/>
    </source>
</evidence>
<reference evidence="1 2" key="1">
    <citation type="submission" date="2016-10" db="EMBL/GenBank/DDBJ databases">
        <title>The Draft Genome Sequence of Actinokineospora bangkokensis 44EHWT reveals the biosynthetic pathway of antifungal compounds Thailandins with unusual extender unit butylmalonyl-CoA.</title>
        <authorList>
            <person name="Greule A."/>
            <person name="Intra B."/>
            <person name="Flemming S."/>
            <person name="Rommel M.G."/>
            <person name="Panbangred W."/>
            <person name="Bechthold A."/>
        </authorList>
    </citation>
    <scope>NUCLEOTIDE SEQUENCE [LARGE SCALE GENOMIC DNA]</scope>
    <source>
        <strain evidence="1 2">44EHW</strain>
    </source>
</reference>
<sequence>MTESRDDAQPGFHRMTTNLSAATKAALDEVADREQVNQTEALRRLVAYGQLLYRTTKVDGAEVLIRHPGDATLERIVVI</sequence>
<dbReference type="RefSeq" id="WP_075978449.1">
    <property type="nucleotide sequence ID" value="NZ_MKQR01000028.1"/>
</dbReference>
<evidence type="ECO:0000313" key="1">
    <source>
        <dbReference type="EMBL" id="OLR90243.1"/>
    </source>
</evidence>
<dbReference type="OrthoDB" id="3696136at2"/>
<name>A0A1Q9LE11_9PSEU</name>
<dbReference type="EMBL" id="MKQR01000028">
    <property type="protein sequence ID" value="OLR90243.1"/>
    <property type="molecule type" value="Genomic_DNA"/>
</dbReference>
<protein>
    <recommendedName>
        <fullName evidence="3">Ribbon-helix-helix protein CopG domain-containing protein</fullName>
    </recommendedName>
</protein>
<comment type="caution">
    <text evidence="1">The sequence shown here is derived from an EMBL/GenBank/DDBJ whole genome shotgun (WGS) entry which is preliminary data.</text>
</comment>
<gene>
    <name evidence="1" type="ORF">BJP25_04635</name>
</gene>
<dbReference type="AlphaFoldDB" id="A0A1Q9LE11"/>
<evidence type="ECO:0000313" key="2">
    <source>
        <dbReference type="Proteomes" id="UP000186040"/>
    </source>
</evidence>
<organism evidence="1 2">
    <name type="scientific">Actinokineospora bangkokensis</name>
    <dbReference type="NCBI Taxonomy" id="1193682"/>
    <lineage>
        <taxon>Bacteria</taxon>
        <taxon>Bacillati</taxon>
        <taxon>Actinomycetota</taxon>
        <taxon>Actinomycetes</taxon>
        <taxon>Pseudonocardiales</taxon>
        <taxon>Pseudonocardiaceae</taxon>
        <taxon>Actinokineospora</taxon>
    </lineage>
</organism>
<keyword evidence="2" id="KW-1185">Reference proteome</keyword>
<accession>A0A1Q9LE11</accession>
<dbReference type="Proteomes" id="UP000186040">
    <property type="component" value="Unassembled WGS sequence"/>
</dbReference>